<reference evidence="2" key="1">
    <citation type="journal article" date="2020" name="bioRxiv">
        <title>Chromosome-level reference genome of the European wasp spider Argiope bruennichi: a resource for studies on range expansion and evolutionary adaptation.</title>
        <authorList>
            <person name="Sheffer M.M."/>
            <person name="Hoppe A."/>
            <person name="Krehenwinkel H."/>
            <person name="Uhl G."/>
            <person name="Kuss A.W."/>
            <person name="Jensen L."/>
            <person name="Jensen C."/>
            <person name="Gillespie R.G."/>
            <person name="Hoff K.J."/>
            <person name="Prost S."/>
        </authorList>
    </citation>
    <scope>NUCLEOTIDE SEQUENCE</scope>
</reference>
<evidence type="ECO:0000313" key="3">
    <source>
        <dbReference type="Proteomes" id="UP000807504"/>
    </source>
</evidence>
<feature type="signal peptide" evidence="1">
    <location>
        <begin position="1"/>
        <end position="19"/>
    </location>
</feature>
<name>A0A8T0EP59_ARGBR</name>
<dbReference type="EMBL" id="JABXBU010002227">
    <property type="protein sequence ID" value="KAF8774315.1"/>
    <property type="molecule type" value="Genomic_DNA"/>
</dbReference>
<dbReference type="Proteomes" id="UP000807504">
    <property type="component" value="Unassembled WGS sequence"/>
</dbReference>
<keyword evidence="3" id="KW-1185">Reference proteome</keyword>
<comment type="caution">
    <text evidence="2">The sequence shown here is derived from an EMBL/GenBank/DDBJ whole genome shotgun (WGS) entry which is preliminary data.</text>
</comment>
<evidence type="ECO:0000313" key="2">
    <source>
        <dbReference type="EMBL" id="KAF8774315.1"/>
    </source>
</evidence>
<sequence length="97" mass="10452">MKYLAYSLVLCYVIAIASSQPPNYQFYKQYFIPNGGQPQVVGGGQPAYGGGYNPNNYYGGGQQPNYYNGGCQETSCPSFCTIGTGPDGCPECVCIQY</sequence>
<organism evidence="2 3">
    <name type="scientific">Argiope bruennichi</name>
    <name type="common">Wasp spider</name>
    <name type="synonym">Aranea bruennichi</name>
    <dbReference type="NCBI Taxonomy" id="94029"/>
    <lineage>
        <taxon>Eukaryota</taxon>
        <taxon>Metazoa</taxon>
        <taxon>Ecdysozoa</taxon>
        <taxon>Arthropoda</taxon>
        <taxon>Chelicerata</taxon>
        <taxon>Arachnida</taxon>
        <taxon>Araneae</taxon>
        <taxon>Araneomorphae</taxon>
        <taxon>Entelegynae</taxon>
        <taxon>Araneoidea</taxon>
        <taxon>Araneidae</taxon>
        <taxon>Argiope</taxon>
    </lineage>
</organism>
<gene>
    <name evidence="2" type="ORF">HNY73_016880</name>
</gene>
<proteinExistence type="predicted"/>
<feature type="chain" id="PRO_5035779441" evidence="1">
    <location>
        <begin position="20"/>
        <end position="97"/>
    </location>
</feature>
<protein>
    <submittedName>
        <fullName evidence="2">Uncharacterized protein</fullName>
    </submittedName>
</protein>
<reference evidence="2" key="2">
    <citation type="submission" date="2020-06" db="EMBL/GenBank/DDBJ databases">
        <authorList>
            <person name="Sheffer M."/>
        </authorList>
    </citation>
    <scope>NUCLEOTIDE SEQUENCE</scope>
</reference>
<accession>A0A8T0EP59</accession>
<dbReference type="AlphaFoldDB" id="A0A8T0EP59"/>
<evidence type="ECO:0000256" key="1">
    <source>
        <dbReference type="SAM" id="SignalP"/>
    </source>
</evidence>
<keyword evidence="1" id="KW-0732">Signal</keyword>